<dbReference type="AlphaFoldDB" id="A0A2A2T4X3"/>
<dbReference type="EMBL" id="NTBI01000007">
    <property type="protein sequence ID" value="PAX16468.1"/>
    <property type="molecule type" value="Genomic_DNA"/>
</dbReference>
<evidence type="ECO:0000256" key="1">
    <source>
        <dbReference type="SAM" id="MobiDB-lite"/>
    </source>
</evidence>
<dbReference type="GeneID" id="93874784"/>
<protein>
    <submittedName>
        <fullName evidence="2">Uncharacterized protein</fullName>
    </submittedName>
</protein>
<dbReference type="RefSeq" id="WP_095995892.1">
    <property type="nucleotide sequence ID" value="NZ_NTBH01000007.1"/>
</dbReference>
<feature type="region of interest" description="Disordered" evidence="1">
    <location>
        <begin position="326"/>
        <end position="355"/>
    </location>
</feature>
<evidence type="ECO:0000313" key="2">
    <source>
        <dbReference type="EMBL" id="PAX16468.1"/>
    </source>
</evidence>
<gene>
    <name evidence="2" type="ORF">CLI92_09040</name>
</gene>
<sequence>MPVIRIDEFGGIAPRVPPRALAEGAAQTNHDLMASAREFRPLQDDRSVGAAPVGARTLYRMSRSAQGVLRTGAEGGWLALEGDFNHVASQLNDDATERTVVTDNSGVQPPRVIDVTGADRLLGVPAPTKPGLAAQMAPQFTREDAQVWFEAEFLPRVTEIVKQCIWGDPSQDAHQRLCRWVNGKPWAGAFAAHGYDQDALYPWMMAYHVEVNRKGSIGMAGLFGRQPTSDKNIWRVLVPALPFWGHIPAPAGHSAPKLVERLQTIEHPTKGTALFDASRAAAFDRAVREYLSPDSADIQPLRMEIDTKLQELRKILDGEYVSKLDESNYDDSTRPKPPARLRHINFGGPNAQTDPEWEEYDRRFAQWREQERQRLLRNEDVAGTREAAVANAQRLIAEIETASKRIEAMWFERLEGAAQAVREGIGTQVTKGEDGQGLLEVDEDRRIETRFYMVTYVTDWGEESAPSPVSDLVEIDQNDSVTITCPAPPAGRHITKWRIYRSNSGTEQAAFQFVEELLATQLSFTDSVKNEQLGEVCPTIGWAEPPYRWDSRSPASIKPPRGDDPYLRGVVAMPNGIVAGFVDNFVAFCEPYHPYAWPVEYQITTETPIVGLGVFGQTLFVGTMANPYLISGADSASMSADKLDADQACVSRRSIVSVGSGVVYASPDGLCLASGRGVELLTAAFFSREEWQALRPAQIFAAAHDGAYYFWAGGQCYVLDVPSRKLGTVSLPATAVFRDRITDHLYVAAGGQVRQAFAVGRRTGRWRSRVHVLPAQAPFAWLKVVGDQSPAQPVTVRWFGDGALRYEVQVSSTRPVRLPPGRWLEHELEIEGQPRVTQLVLASSTEEMQSV</sequence>
<accession>A0A2A2T4X3</accession>
<reference evidence="2 3" key="1">
    <citation type="submission" date="2017-08" db="EMBL/GenBank/DDBJ databases">
        <title>WGS of Clinical strains of the CDC Group NO-1 linked to zoonotic infections in humans.</title>
        <authorList>
            <person name="Bernier A.-M."/>
            <person name="Bernard K."/>
        </authorList>
    </citation>
    <scope>NUCLEOTIDE SEQUENCE [LARGE SCALE GENOMIC DNA]</scope>
    <source>
        <strain evidence="2 3">NML91-0035</strain>
    </source>
</reference>
<comment type="caution">
    <text evidence="2">The sequence shown here is derived from an EMBL/GenBank/DDBJ whole genome shotgun (WGS) entry which is preliminary data.</text>
</comment>
<organism evidence="2 3">
    <name type="scientific">Vandammella animalimorsus</name>
    <dbReference type="NCBI Taxonomy" id="2029117"/>
    <lineage>
        <taxon>Bacteria</taxon>
        <taxon>Pseudomonadati</taxon>
        <taxon>Pseudomonadota</taxon>
        <taxon>Betaproteobacteria</taxon>
        <taxon>Burkholderiales</taxon>
        <taxon>Comamonadaceae</taxon>
        <taxon>Vandammella</taxon>
    </lineage>
</organism>
<name>A0A2A2T4X3_9BURK</name>
<evidence type="ECO:0000313" key="3">
    <source>
        <dbReference type="Proteomes" id="UP000217780"/>
    </source>
</evidence>
<proteinExistence type="predicted"/>
<dbReference type="Proteomes" id="UP000217780">
    <property type="component" value="Unassembled WGS sequence"/>
</dbReference>